<gene>
    <name evidence="3" type="ORF">METZ01_LOCUS120126</name>
</gene>
<evidence type="ECO:0000313" key="3">
    <source>
        <dbReference type="EMBL" id="SVA67272.1"/>
    </source>
</evidence>
<feature type="domain" description="Peptidase S9A N-terminal" evidence="2">
    <location>
        <begin position="27"/>
        <end position="438"/>
    </location>
</feature>
<dbReference type="SUPFAM" id="SSF50993">
    <property type="entry name" value="Peptidase/esterase 'gauge' domain"/>
    <property type="match status" value="1"/>
</dbReference>
<dbReference type="Gene3D" id="3.40.50.1820">
    <property type="entry name" value="alpha/beta hydrolase"/>
    <property type="match status" value="1"/>
</dbReference>
<dbReference type="PANTHER" id="PTHR11757">
    <property type="entry name" value="PROTEASE FAMILY S9A OLIGOPEPTIDASE"/>
    <property type="match status" value="1"/>
</dbReference>
<dbReference type="InterPro" id="IPR029058">
    <property type="entry name" value="AB_hydrolase_fold"/>
</dbReference>
<dbReference type="Gene3D" id="2.130.10.120">
    <property type="entry name" value="Prolyl oligopeptidase, N-terminal domain"/>
    <property type="match status" value="1"/>
</dbReference>
<dbReference type="Pfam" id="PF02897">
    <property type="entry name" value="Peptidase_S9_N"/>
    <property type="match status" value="1"/>
</dbReference>
<organism evidence="3">
    <name type="scientific">marine metagenome</name>
    <dbReference type="NCBI Taxonomy" id="408172"/>
    <lineage>
        <taxon>unclassified sequences</taxon>
        <taxon>metagenomes</taxon>
        <taxon>ecological metagenomes</taxon>
    </lineage>
</organism>
<dbReference type="PANTHER" id="PTHR11757:SF19">
    <property type="entry name" value="PROLYL ENDOPEPTIDASE-LIKE"/>
    <property type="match status" value="1"/>
</dbReference>
<dbReference type="AlphaFoldDB" id="A0A381XRZ5"/>
<dbReference type="PROSITE" id="PS51257">
    <property type="entry name" value="PROKAR_LIPOPROTEIN"/>
    <property type="match status" value="1"/>
</dbReference>
<proteinExistence type="inferred from homology"/>
<dbReference type="GO" id="GO:0004252">
    <property type="term" value="F:serine-type endopeptidase activity"/>
    <property type="evidence" value="ECO:0007669"/>
    <property type="project" value="InterPro"/>
</dbReference>
<dbReference type="EMBL" id="UINC01016088">
    <property type="protein sequence ID" value="SVA67272.1"/>
    <property type="molecule type" value="Genomic_DNA"/>
</dbReference>
<evidence type="ECO:0000259" key="2">
    <source>
        <dbReference type="Pfam" id="PF02897"/>
    </source>
</evidence>
<accession>A0A381XRZ5</accession>
<sequence length="465" mass="54336">MKITILLTVCLFVSCTQNLQKESSMMPPTAEKIPREMTVHGHTRIDDYFWMRLTDEQKNAREPDNQTQKVVDYIGQENAYTEAGLKHTKKFQEKLFDEIVGRFKKDDSTVPYFKNGYWYYRRYEKGQEYPIHARKKSSLEAAEEILLNVNEMAEGQDFYQVTGLTVSQDNRWLSFGVDTVSRRLYAIHFKNLETGKILEETIPNTTGSAAWANDNKTVFYTAKDEITLLSERIYRHRVGTHSDTDVLVYEEKDVTFYNGVYKSKSDKYIIIRNSSTLVSDYHILAADNPEGKFRHFSPRETEHEYNIDHYGDEFYIVTNWDANNFRLMRTGEQETSKENWREVIPHRDEVLLEGIELFRDNLVVSEREAGLIQLRIINQRTGDEHYLDFGEAAYSAYISVNPEFDTDLLRYSYTSLTTPSSTYDYNMISREKTLKKQQEVVGGHDPGDYITERIYADSRDGEKVP</sequence>
<dbReference type="InterPro" id="IPR023302">
    <property type="entry name" value="Pept_S9A_N"/>
</dbReference>
<feature type="non-terminal residue" evidence="3">
    <location>
        <position position="465"/>
    </location>
</feature>
<comment type="similarity">
    <text evidence="1">Belongs to the peptidase S9A family.</text>
</comment>
<protein>
    <recommendedName>
        <fullName evidence="2">Peptidase S9A N-terminal domain-containing protein</fullName>
    </recommendedName>
</protein>
<evidence type="ECO:0000256" key="1">
    <source>
        <dbReference type="ARBA" id="ARBA00005228"/>
    </source>
</evidence>
<name>A0A381XRZ5_9ZZZZ</name>
<reference evidence="3" key="1">
    <citation type="submission" date="2018-05" db="EMBL/GenBank/DDBJ databases">
        <authorList>
            <person name="Lanie J.A."/>
            <person name="Ng W.-L."/>
            <person name="Kazmierczak K.M."/>
            <person name="Andrzejewski T.M."/>
            <person name="Davidsen T.M."/>
            <person name="Wayne K.J."/>
            <person name="Tettelin H."/>
            <person name="Glass J.I."/>
            <person name="Rusch D."/>
            <person name="Podicherti R."/>
            <person name="Tsui H.-C.T."/>
            <person name="Winkler M.E."/>
        </authorList>
    </citation>
    <scope>NUCLEOTIDE SEQUENCE</scope>
</reference>
<dbReference type="InterPro" id="IPR051543">
    <property type="entry name" value="Serine_Peptidase_S9A"/>
</dbReference>